<feature type="compositionally biased region" description="Polar residues" evidence="1">
    <location>
        <begin position="1"/>
        <end position="10"/>
    </location>
</feature>
<evidence type="ECO:0000313" key="2">
    <source>
        <dbReference type="EMBL" id="GIY13646.1"/>
    </source>
</evidence>
<sequence>MTDESTSLGTGTDGNIPLGTGTNESTSLGTGADGGTPFVMGNMTPSVSLRTSQLAEKLVTSGICFEDHYWLSAHLLSQSMPPSPSHTHTFVF</sequence>
<gene>
    <name evidence="2" type="ORF">CDAR_567651</name>
</gene>
<feature type="region of interest" description="Disordered" evidence="1">
    <location>
        <begin position="1"/>
        <end position="39"/>
    </location>
</feature>
<dbReference type="Proteomes" id="UP001054837">
    <property type="component" value="Unassembled WGS sequence"/>
</dbReference>
<dbReference type="EMBL" id="BPLQ01005263">
    <property type="protein sequence ID" value="GIY13646.1"/>
    <property type="molecule type" value="Genomic_DNA"/>
</dbReference>
<name>A0AAV4R001_9ARAC</name>
<evidence type="ECO:0000313" key="3">
    <source>
        <dbReference type="Proteomes" id="UP001054837"/>
    </source>
</evidence>
<organism evidence="2 3">
    <name type="scientific">Caerostris darwini</name>
    <dbReference type="NCBI Taxonomy" id="1538125"/>
    <lineage>
        <taxon>Eukaryota</taxon>
        <taxon>Metazoa</taxon>
        <taxon>Ecdysozoa</taxon>
        <taxon>Arthropoda</taxon>
        <taxon>Chelicerata</taxon>
        <taxon>Arachnida</taxon>
        <taxon>Araneae</taxon>
        <taxon>Araneomorphae</taxon>
        <taxon>Entelegynae</taxon>
        <taxon>Araneoidea</taxon>
        <taxon>Araneidae</taxon>
        <taxon>Caerostris</taxon>
    </lineage>
</organism>
<feature type="compositionally biased region" description="Polar residues" evidence="1">
    <location>
        <begin position="20"/>
        <end position="29"/>
    </location>
</feature>
<protein>
    <submittedName>
        <fullName evidence="2">Uncharacterized protein</fullName>
    </submittedName>
</protein>
<evidence type="ECO:0000256" key="1">
    <source>
        <dbReference type="SAM" id="MobiDB-lite"/>
    </source>
</evidence>
<accession>A0AAV4R001</accession>
<dbReference type="AlphaFoldDB" id="A0AAV4R001"/>
<comment type="caution">
    <text evidence="2">The sequence shown here is derived from an EMBL/GenBank/DDBJ whole genome shotgun (WGS) entry which is preliminary data.</text>
</comment>
<keyword evidence="3" id="KW-1185">Reference proteome</keyword>
<reference evidence="2 3" key="1">
    <citation type="submission" date="2021-06" db="EMBL/GenBank/DDBJ databases">
        <title>Caerostris darwini draft genome.</title>
        <authorList>
            <person name="Kono N."/>
            <person name="Arakawa K."/>
        </authorList>
    </citation>
    <scope>NUCLEOTIDE SEQUENCE [LARGE SCALE GENOMIC DNA]</scope>
</reference>
<proteinExistence type="predicted"/>